<dbReference type="AlphaFoldDB" id="A0A830CPS1"/>
<comment type="caution">
    <text evidence="2">The sequence shown here is derived from an EMBL/GenBank/DDBJ whole genome shotgun (WGS) entry which is preliminary data.</text>
</comment>
<dbReference type="EMBL" id="BMAC01000713">
    <property type="protein sequence ID" value="GFQ01861.1"/>
    <property type="molecule type" value="Genomic_DNA"/>
</dbReference>
<evidence type="ECO:0000256" key="1">
    <source>
        <dbReference type="SAM" id="MobiDB-lite"/>
    </source>
</evidence>
<evidence type="ECO:0000313" key="3">
    <source>
        <dbReference type="Proteomes" id="UP000653305"/>
    </source>
</evidence>
<feature type="region of interest" description="Disordered" evidence="1">
    <location>
        <begin position="1"/>
        <end position="73"/>
    </location>
</feature>
<name>A0A830CPS1_9LAMI</name>
<gene>
    <name evidence="2" type="ORF">PHJA_002330100</name>
</gene>
<evidence type="ECO:0000313" key="2">
    <source>
        <dbReference type="EMBL" id="GFQ01861.1"/>
    </source>
</evidence>
<accession>A0A830CPS1</accession>
<dbReference type="Proteomes" id="UP000653305">
    <property type="component" value="Unassembled WGS sequence"/>
</dbReference>
<reference evidence="2" key="1">
    <citation type="submission" date="2020-07" db="EMBL/GenBank/DDBJ databases">
        <title>Ethylene signaling mediates host invasion by parasitic plants.</title>
        <authorList>
            <person name="Yoshida S."/>
        </authorList>
    </citation>
    <scope>NUCLEOTIDE SEQUENCE</scope>
    <source>
        <strain evidence="2">Okayama</strain>
    </source>
</reference>
<sequence length="185" mass="20737">MNSIRPNPFLLDPTRARDSPIMPSIPVLGKRKDTHPCRSQSPDETEEEEKEEAYMGSSEVTKEASGGGEKEEEEDEEACVICLKEGHSHFRCPWKVEVPSGPIPVVGWLWTVACKRCGGGKFSELLHCTNCACSVKYVKLKKCSICWRIGHLDNDEQCPLYGKELIVENDHLCPSAGFLPYGRHF</sequence>
<proteinExistence type="predicted"/>
<protein>
    <submittedName>
        <fullName evidence="2">Uncharacterized protein</fullName>
    </submittedName>
</protein>
<keyword evidence="3" id="KW-1185">Reference proteome</keyword>
<organism evidence="2 3">
    <name type="scientific">Phtheirospermum japonicum</name>
    <dbReference type="NCBI Taxonomy" id="374723"/>
    <lineage>
        <taxon>Eukaryota</taxon>
        <taxon>Viridiplantae</taxon>
        <taxon>Streptophyta</taxon>
        <taxon>Embryophyta</taxon>
        <taxon>Tracheophyta</taxon>
        <taxon>Spermatophyta</taxon>
        <taxon>Magnoliopsida</taxon>
        <taxon>eudicotyledons</taxon>
        <taxon>Gunneridae</taxon>
        <taxon>Pentapetalae</taxon>
        <taxon>asterids</taxon>
        <taxon>lamiids</taxon>
        <taxon>Lamiales</taxon>
        <taxon>Orobanchaceae</taxon>
        <taxon>Orobanchaceae incertae sedis</taxon>
        <taxon>Phtheirospermum</taxon>
    </lineage>
</organism>